<comment type="caution">
    <text evidence="2">The sequence shown here is derived from an EMBL/GenBank/DDBJ whole genome shotgun (WGS) entry which is preliminary data.</text>
</comment>
<proteinExistence type="predicted"/>
<name>R9GRZ9_9SPHI</name>
<evidence type="ECO:0000313" key="3">
    <source>
        <dbReference type="Proteomes" id="UP000014174"/>
    </source>
</evidence>
<dbReference type="AlphaFoldDB" id="R9GRZ9"/>
<sequence>MKRLKQIIKDIKDAQEKGTDRSDLLWQLICYPPKMPVRLLQQNLLDEATKFSLSVYDAEFSATELRFNVFKWGSGKHKVLLTHGWGSKAIDFAELITTFRTMPDIEIVAFDAPGNGSSEGDLSNLGLYVQAVNAILRNGFVPKIVIGHSLGAMANTLAIHETGILPSLLISLTPLIRLKENFQFSMDSVGVTKVAQDNFFEKFEQLFKGQASAYNLVDLYHMNAEVKHWIAYDSQDLISPYAYIAEFLARNPAVVAVCYEGVGHDKIFKSPQVINDVVLQINVDT</sequence>
<dbReference type="Proteomes" id="UP000014174">
    <property type="component" value="Unassembled WGS sequence"/>
</dbReference>
<dbReference type="InterPro" id="IPR029058">
    <property type="entry name" value="AB_hydrolase_fold"/>
</dbReference>
<dbReference type="eggNOG" id="COG1073">
    <property type="taxonomic scope" value="Bacteria"/>
</dbReference>
<dbReference type="Pfam" id="PF12697">
    <property type="entry name" value="Abhydrolase_6"/>
    <property type="match status" value="1"/>
</dbReference>
<dbReference type="STRING" id="1150600.ADIARSV_2220"/>
<protein>
    <submittedName>
        <fullName evidence="2">Hydrolase</fullName>
    </submittedName>
</protein>
<dbReference type="PATRIC" id="fig|1150600.3.peg.2194"/>
<dbReference type="EMBL" id="AQPN01000079">
    <property type="protein sequence ID" value="EOR94622.1"/>
    <property type="molecule type" value="Genomic_DNA"/>
</dbReference>
<accession>R9GRZ9</accession>
<evidence type="ECO:0000259" key="1">
    <source>
        <dbReference type="Pfam" id="PF12697"/>
    </source>
</evidence>
<dbReference type="RefSeq" id="WP_016195454.1">
    <property type="nucleotide sequence ID" value="NZ_AQPN01000079.1"/>
</dbReference>
<dbReference type="SUPFAM" id="SSF53474">
    <property type="entry name" value="alpha/beta-Hydrolases"/>
    <property type="match status" value="1"/>
</dbReference>
<dbReference type="InterPro" id="IPR000073">
    <property type="entry name" value="AB_hydrolase_1"/>
</dbReference>
<gene>
    <name evidence="2" type="ORF">ADIARSV_2220</name>
</gene>
<evidence type="ECO:0000313" key="2">
    <source>
        <dbReference type="EMBL" id="EOR94622.1"/>
    </source>
</evidence>
<keyword evidence="2" id="KW-0378">Hydrolase</keyword>
<dbReference type="OrthoDB" id="1490177at2"/>
<keyword evidence="3" id="KW-1185">Reference proteome</keyword>
<organism evidence="2 3">
    <name type="scientific">Arcticibacter svalbardensis MN12-7</name>
    <dbReference type="NCBI Taxonomy" id="1150600"/>
    <lineage>
        <taxon>Bacteria</taxon>
        <taxon>Pseudomonadati</taxon>
        <taxon>Bacteroidota</taxon>
        <taxon>Sphingobacteriia</taxon>
        <taxon>Sphingobacteriales</taxon>
        <taxon>Sphingobacteriaceae</taxon>
        <taxon>Arcticibacter</taxon>
    </lineage>
</organism>
<dbReference type="Gene3D" id="3.40.50.1820">
    <property type="entry name" value="alpha/beta hydrolase"/>
    <property type="match status" value="1"/>
</dbReference>
<dbReference type="GO" id="GO:0016787">
    <property type="term" value="F:hydrolase activity"/>
    <property type="evidence" value="ECO:0007669"/>
    <property type="project" value="UniProtKB-KW"/>
</dbReference>
<feature type="domain" description="AB hydrolase-1" evidence="1">
    <location>
        <begin position="79"/>
        <end position="185"/>
    </location>
</feature>
<reference evidence="2 3" key="1">
    <citation type="journal article" date="2013" name="Genome Announc.">
        <title>Draft Genome Sequence of Arcticibacter svalbardensis Strain MN12-7T, a Member of the Family Sphingobacteriaceae Isolated from an Arctic Soil Sample.</title>
        <authorList>
            <person name="Shivaji S."/>
            <person name="Ara S."/>
            <person name="Prasad S."/>
            <person name="Manasa B.P."/>
            <person name="Begum Z."/>
            <person name="Singh A."/>
            <person name="Kumar Pinnaka A."/>
        </authorList>
    </citation>
    <scope>NUCLEOTIDE SEQUENCE [LARGE SCALE GENOMIC DNA]</scope>
    <source>
        <strain evidence="2 3">MN12-7</strain>
    </source>
</reference>